<proteinExistence type="predicted"/>
<dbReference type="EMBL" id="CP002403">
    <property type="protein sequence ID" value="ADU22653.1"/>
    <property type="molecule type" value="Genomic_DNA"/>
</dbReference>
<feature type="domain" description="WCX" evidence="1">
    <location>
        <begin position="240"/>
        <end position="317"/>
    </location>
</feature>
<accession>E6UC31</accession>
<protein>
    <recommendedName>
        <fullName evidence="1">WCX domain-containing protein</fullName>
    </recommendedName>
</protein>
<dbReference type="Proteomes" id="UP000006919">
    <property type="component" value="Chromosome"/>
</dbReference>
<dbReference type="STRING" id="697329.Rumal_2167"/>
<dbReference type="HOGENOM" id="CLU_073794_0_0_9"/>
<dbReference type="KEGG" id="ral:Rumal_2167"/>
<dbReference type="RefSeq" id="WP_013498810.1">
    <property type="nucleotide sequence ID" value="NC_014833.1"/>
</dbReference>
<organism evidence="2 3">
    <name type="scientific">Ruminococcus albus (strain ATCC 27210 / DSM 20455 / JCM 14654 / NCDO 2250 / 7)</name>
    <dbReference type="NCBI Taxonomy" id="697329"/>
    <lineage>
        <taxon>Bacteria</taxon>
        <taxon>Bacillati</taxon>
        <taxon>Bacillota</taxon>
        <taxon>Clostridia</taxon>
        <taxon>Eubacteriales</taxon>
        <taxon>Oscillospiraceae</taxon>
        <taxon>Ruminococcus</taxon>
    </lineage>
</organism>
<sequence>MNIFSEIYGTYFRITAKLLEKELTDEKTVRETVMREGFKDTLLFLPQKLIPGSESTGLFKRTENGKLQRITKNPPVKLLTGIQKSWLKAKLADPRIRLFMDEDVISALNEKLGNIPTLYREEQFRYTDRFADSDDYHDEEYISHFRTALKAVKRRSIVYIDFISGHGNHMRGIFVLLKLEYSPKNDKFRAYCYLLRNGRIKSSGIINIGRITEINDTGRVFRTPVSIDDYFQSRKCSEPAVIRVTTERNGVKRFMMEFAAYEKHTVRDTQTGEYTVELWYDEQDETEVLIRLLSFGPVIEIMGPAHLREQARQRIRKQYEYITNSDMNSTLEESYLSFF</sequence>
<gene>
    <name evidence="2" type="ordered locus">Rumal_2167</name>
</gene>
<dbReference type="InterPro" id="IPR057727">
    <property type="entry name" value="WCX_dom"/>
</dbReference>
<dbReference type="AlphaFoldDB" id="E6UC31"/>
<name>E6UC31_RUMA7</name>
<evidence type="ECO:0000313" key="2">
    <source>
        <dbReference type="EMBL" id="ADU22653.1"/>
    </source>
</evidence>
<dbReference type="eggNOG" id="ENOG502Z9WA">
    <property type="taxonomic scope" value="Bacteria"/>
</dbReference>
<dbReference type="OrthoDB" id="9815009at2"/>
<reference evidence="2 3" key="1">
    <citation type="journal article" date="2011" name="J. Bacteriol.">
        <title>Complete genome of the cellulolytic ruminal bacterium Ruminococcus albus 7.</title>
        <authorList>
            <person name="Suen G."/>
            <person name="Stevenson D.M."/>
            <person name="Bruce D.C."/>
            <person name="Chertkov O."/>
            <person name="Copeland A."/>
            <person name="Cheng J.F."/>
            <person name="Detter C."/>
            <person name="Detter J.C."/>
            <person name="Goodwin L.A."/>
            <person name="Han C.S."/>
            <person name="Hauser L.J."/>
            <person name="Ivanova N.N."/>
            <person name="Kyrpides N.C."/>
            <person name="Land M.L."/>
            <person name="Lapidus A."/>
            <person name="Lucas S."/>
            <person name="Ovchinnikova G."/>
            <person name="Pitluck S."/>
            <person name="Tapia R."/>
            <person name="Woyke T."/>
            <person name="Boyum J."/>
            <person name="Mead D."/>
            <person name="Weimer P.J."/>
        </authorList>
    </citation>
    <scope>NUCLEOTIDE SEQUENCE [LARGE SCALE GENOMIC DNA]</scope>
    <source>
        <strain evidence="3">ATCC 27210 / DSM 20455 / JCM 14654 / NCDO 2250 / 7</strain>
    </source>
</reference>
<evidence type="ECO:0000259" key="1">
    <source>
        <dbReference type="Pfam" id="PF25583"/>
    </source>
</evidence>
<evidence type="ECO:0000313" key="3">
    <source>
        <dbReference type="Proteomes" id="UP000006919"/>
    </source>
</evidence>
<dbReference type="Pfam" id="PF25583">
    <property type="entry name" value="WCX"/>
    <property type="match status" value="1"/>
</dbReference>